<dbReference type="InterPro" id="IPR002068">
    <property type="entry name" value="A-crystallin/Hsp20_dom"/>
</dbReference>
<evidence type="ECO:0000256" key="2">
    <source>
        <dbReference type="PROSITE-ProRule" id="PRU00285"/>
    </source>
</evidence>
<evidence type="ECO:0000313" key="7">
    <source>
        <dbReference type="Proteomes" id="UP000811609"/>
    </source>
</evidence>
<dbReference type="Proteomes" id="UP000811609">
    <property type="component" value="Chromosome 11"/>
</dbReference>
<organism evidence="6 7">
    <name type="scientific">Carya illinoinensis</name>
    <name type="common">Pecan</name>
    <dbReference type="NCBI Taxonomy" id="32201"/>
    <lineage>
        <taxon>Eukaryota</taxon>
        <taxon>Viridiplantae</taxon>
        <taxon>Streptophyta</taxon>
        <taxon>Embryophyta</taxon>
        <taxon>Tracheophyta</taxon>
        <taxon>Spermatophyta</taxon>
        <taxon>Magnoliopsida</taxon>
        <taxon>eudicotyledons</taxon>
        <taxon>Gunneridae</taxon>
        <taxon>Pentapetalae</taxon>
        <taxon>rosids</taxon>
        <taxon>fabids</taxon>
        <taxon>Fagales</taxon>
        <taxon>Juglandaceae</taxon>
        <taxon>Carya</taxon>
    </lineage>
</organism>
<dbReference type="Pfam" id="PF00011">
    <property type="entry name" value="HSP20"/>
    <property type="match status" value="1"/>
</dbReference>
<keyword evidence="7" id="KW-1185">Reference proteome</keyword>
<evidence type="ECO:0000256" key="4">
    <source>
        <dbReference type="SAM" id="MobiDB-lite"/>
    </source>
</evidence>
<dbReference type="AlphaFoldDB" id="A0A8T1NY60"/>
<dbReference type="PANTHER" id="PTHR11527">
    <property type="entry name" value="HEAT-SHOCK PROTEIN 20 FAMILY MEMBER"/>
    <property type="match status" value="1"/>
</dbReference>
<dbReference type="InterPro" id="IPR031107">
    <property type="entry name" value="Small_HSP"/>
</dbReference>
<sequence>MENPVVEEFVPSSGWREHPSTHYLLVDLPGFKGDEVKIQINSSGNLMISGERKEREDKIVYFENTFTVPKNTDMDKISGEFRGKILYVTVPKQVVEEKRTDENVEGNASGSQREDEKKSKGNAKVGFFEEITMDLKNKSLKISENVVEMVNRNKGIVLTAILAFSLGVLVTRKRN</sequence>
<dbReference type="PROSITE" id="PS01031">
    <property type="entry name" value="SHSP"/>
    <property type="match status" value="1"/>
</dbReference>
<proteinExistence type="inferred from homology"/>
<dbReference type="EMBL" id="CM031819">
    <property type="protein sequence ID" value="KAG6635385.1"/>
    <property type="molecule type" value="Genomic_DNA"/>
</dbReference>
<evidence type="ECO:0000259" key="5">
    <source>
        <dbReference type="PROSITE" id="PS01031"/>
    </source>
</evidence>
<gene>
    <name evidence="6" type="ORF">CIPAW_11G038600</name>
</gene>
<comment type="similarity">
    <text evidence="2 3">Belongs to the small heat shock protein (HSP20) family.</text>
</comment>
<feature type="region of interest" description="Disordered" evidence="4">
    <location>
        <begin position="98"/>
        <end position="119"/>
    </location>
</feature>
<reference evidence="6" key="1">
    <citation type="submission" date="2020-12" db="EMBL/GenBank/DDBJ databases">
        <title>WGS assembly of Carya illinoinensis cv. Pawnee.</title>
        <authorList>
            <person name="Platts A."/>
            <person name="Shu S."/>
            <person name="Wright S."/>
            <person name="Barry K."/>
            <person name="Edger P."/>
            <person name="Pires J.C."/>
            <person name="Schmutz J."/>
        </authorList>
    </citation>
    <scope>NUCLEOTIDE SEQUENCE</scope>
    <source>
        <tissue evidence="6">Leaf</tissue>
    </source>
</reference>
<evidence type="ECO:0000256" key="1">
    <source>
        <dbReference type="ARBA" id="ARBA00023016"/>
    </source>
</evidence>
<evidence type="ECO:0000313" key="6">
    <source>
        <dbReference type="EMBL" id="KAG6635385.1"/>
    </source>
</evidence>
<accession>A0A8T1NY60</accession>
<feature type="domain" description="SHSP" evidence="5">
    <location>
        <begin position="4"/>
        <end position="107"/>
    </location>
</feature>
<protein>
    <recommendedName>
        <fullName evidence="5">SHSP domain-containing protein</fullName>
    </recommendedName>
</protein>
<comment type="caution">
    <text evidence="6">The sequence shown here is derived from an EMBL/GenBank/DDBJ whole genome shotgun (WGS) entry which is preliminary data.</text>
</comment>
<name>A0A8T1NY60_CARIL</name>
<evidence type="ECO:0000256" key="3">
    <source>
        <dbReference type="RuleBase" id="RU003616"/>
    </source>
</evidence>
<keyword evidence="1" id="KW-0346">Stress response</keyword>